<comment type="caution">
    <text evidence="8">The sequence shown here is derived from an EMBL/GenBank/DDBJ whole genome shotgun (WGS) entry which is preliminary data.</text>
</comment>
<dbReference type="AlphaFoldDB" id="A0A3D9SZJ2"/>
<keyword evidence="3 6" id="KW-0812">Transmembrane</keyword>
<accession>A0A3D9SZJ2</accession>
<feature type="transmembrane region" description="Helical" evidence="6">
    <location>
        <begin position="52"/>
        <end position="70"/>
    </location>
</feature>
<organism evidence="8 9">
    <name type="scientific">Thermomonospora umbrina</name>
    <dbReference type="NCBI Taxonomy" id="111806"/>
    <lineage>
        <taxon>Bacteria</taxon>
        <taxon>Bacillati</taxon>
        <taxon>Actinomycetota</taxon>
        <taxon>Actinomycetes</taxon>
        <taxon>Streptosporangiales</taxon>
        <taxon>Thermomonosporaceae</taxon>
        <taxon>Thermomonospora</taxon>
    </lineage>
</organism>
<dbReference type="PANTHER" id="PTHR36115">
    <property type="entry name" value="PROLINE-RICH ANTIGEN HOMOLOG-RELATED"/>
    <property type="match status" value="1"/>
</dbReference>
<keyword evidence="9" id="KW-1185">Reference proteome</keyword>
<evidence type="ECO:0000256" key="6">
    <source>
        <dbReference type="SAM" id="Phobius"/>
    </source>
</evidence>
<name>A0A3D9SZJ2_9ACTN</name>
<evidence type="ECO:0000313" key="8">
    <source>
        <dbReference type="EMBL" id="REE99483.1"/>
    </source>
</evidence>
<dbReference type="EMBL" id="QTTT01000001">
    <property type="protein sequence ID" value="REE99483.1"/>
    <property type="molecule type" value="Genomic_DNA"/>
</dbReference>
<evidence type="ECO:0000256" key="5">
    <source>
        <dbReference type="ARBA" id="ARBA00023136"/>
    </source>
</evidence>
<keyword evidence="5 6" id="KW-0472">Membrane</keyword>
<dbReference type="InterPro" id="IPR016795">
    <property type="entry name" value="UCP021697"/>
</dbReference>
<dbReference type="RefSeq" id="WP_116026870.1">
    <property type="nucleotide sequence ID" value="NZ_QTTT01000001.1"/>
</dbReference>
<dbReference type="PANTHER" id="PTHR36115:SF6">
    <property type="entry name" value="PROLINE-RICH ANTIGEN HOMOLOG"/>
    <property type="match status" value="1"/>
</dbReference>
<dbReference type="Proteomes" id="UP000256661">
    <property type="component" value="Unassembled WGS sequence"/>
</dbReference>
<evidence type="ECO:0000256" key="4">
    <source>
        <dbReference type="ARBA" id="ARBA00022989"/>
    </source>
</evidence>
<feature type="domain" description="RDD" evidence="7">
    <location>
        <begin position="45"/>
        <end position="153"/>
    </location>
</feature>
<dbReference type="OrthoDB" id="5187110at2"/>
<feature type="transmembrane region" description="Helical" evidence="6">
    <location>
        <begin position="123"/>
        <end position="141"/>
    </location>
</feature>
<dbReference type="InterPro" id="IPR051791">
    <property type="entry name" value="Pra-immunoreactive"/>
</dbReference>
<evidence type="ECO:0000256" key="2">
    <source>
        <dbReference type="ARBA" id="ARBA00022475"/>
    </source>
</evidence>
<dbReference type="GO" id="GO:0005886">
    <property type="term" value="C:plasma membrane"/>
    <property type="evidence" value="ECO:0007669"/>
    <property type="project" value="UniProtKB-SubCell"/>
</dbReference>
<reference evidence="8 9" key="1">
    <citation type="submission" date="2018-08" db="EMBL/GenBank/DDBJ databases">
        <title>Sequencing the genomes of 1000 actinobacteria strains.</title>
        <authorList>
            <person name="Klenk H.-P."/>
        </authorList>
    </citation>
    <scope>NUCLEOTIDE SEQUENCE [LARGE SCALE GENOMIC DNA]</scope>
    <source>
        <strain evidence="8 9">DSM 43927</strain>
    </source>
</reference>
<feature type="transmembrane region" description="Helical" evidence="6">
    <location>
        <begin position="82"/>
        <end position="103"/>
    </location>
</feature>
<keyword evidence="4 6" id="KW-1133">Transmembrane helix</keyword>
<keyword evidence="2" id="KW-1003">Cell membrane</keyword>
<evidence type="ECO:0000256" key="1">
    <source>
        <dbReference type="ARBA" id="ARBA00004651"/>
    </source>
</evidence>
<evidence type="ECO:0000259" key="7">
    <source>
        <dbReference type="Pfam" id="PF06271"/>
    </source>
</evidence>
<dbReference type="InterPro" id="IPR010432">
    <property type="entry name" value="RDD"/>
</dbReference>
<gene>
    <name evidence="8" type="ORF">DFJ69_4996</name>
</gene>
<protein>
    <submittedName>
        <fullName evidence="8">RDD family protein</fullName>
    </submittedName>
</protein>
<evidence type="ECO:0000313" key="9">
    <source>
        <dbReference type="Proteomes" id="UP000256661"/>
    </source>
</evidence>
<dbReference type="PIRSF" id="PIRSF021697">
    <property type="entry name" value="UCP021697"/>
    <property type="match status" value="1"/>
</dbReference>
<evidence type="ECO:0000256" key="3">
    <source>
        <dbReference type="ARBA" id="ARBA00022692"/>
    </source>
</evidence>
<dbReference type="Pfam" id="PF06271">
    <property type="entry name" value="RDD"/>
    <property type="match status" value="1"/>
</dbReference>
<sequence>MSSGRETTGGPRWTQTWLGGARSAGAELGYPGERLGLPENGTGAVAGYGRRLVALFVDWGLCMVIAAAAARTLELAPQSRSLLTLGVFALQAVVLNATLGMTLGKRLCGIRVVRLDGRPVGPVWALVRTVLVLFVVPALFWDRDHRGLHDRAADTVVIGLS</sequence>
<proteinExistence type="predicted"/>
<comment type="subcellular location">
    <subcellularLocation>
        <location evidence="1">Cell membrane</location>
        <topology evidence="1">Multi-pass membrane protein</topology>
    </subcellularLocation>
</comment>